<sequence length="123" mass="13143">MQLLFVILTCLVALEHLGIAALEIWGRPAQQANAFGMPLSFIQQTPARAALANQGIYNGMLAVVILGALLLLTGTAQHITLALLLVFIVVVALFGSLTVKRQIFWLQGCPALLTLLVLLVLGL</sequence>
<name>A0A0F3RNS2_9LACO</name>
<comment type="caution">
    <text evidence="2">The sequence shown here is derived from an EMBL/GenBank/DDBJ whole genome shotgun (WGS) entry which is preliminary data.</text>
</comment>
<dbReference type="PANTHER" id="PTHR38446">
    <property type="entry name" value="BLL0914 PROTEIN"/>
    <property type="match status" value="1"/>
</dbReference>
<dbReference type="STRING" id="216463.VC81_12345"/>
<keyword evidence="1" id="KW-0472">Membrane</keyword>
<proteinExistence type="predicted"/>
<dbReference type="EMBL" id="JZCR01000025">
    <property type="protein sequence ID" value="KJW11596.1"/>
    <property type="molecule type" value="Genomic_DNA"/>
</dbReference>
<feature type="transmembrane region" description="Helical" evidence="1">
    <location>
        <begin position="55"/>
        <end position="72"/>
    </location>
</feature>
<evidence type="ECO:0000313" key="2">
    <source>
        <dbReference type="EMBL" id="KJW11596.1"/>
    </source>
</evidence>
<dbReference type="RefSeq" id="WP_045808372.1">
    <property type="nucleotide sequence ID" value="NZ_JZCR01000025.1"/>
</dbReference>
<feature type="transmembrane region" description="Helical" evidence="1">
    <location>
        <begin position="103"/>
        <end position="121"/>
    </location>
</feature>
<dbReference type="AlphaFoldDB" id="A0A0F3RNS2"/>
<dbReference type="OrthoDB" id="9803832at2"/>
<keyword evidence="1" id="KW-0812">Transmembrane</keyword>
<dbReference type="InterPro" id="IPR009732">
    <property type="entry name" value="DUF1304"/>
</dbReference>
<accession>A0A0F3RNS2</accession>
<dbReference type="Proteomes" id="UP000033491">
    <property type="component" value="Unassembled WGS sequence"/>
</dbReference>
<dbReference type="PATRIC" id="fig|216463.3.peg.1724"/>
<feature type="transmembrane region" description="Helical" evidence="1">
    <location>
        <begin position="79"/>
        <end position="97"/>
    </location>
</feature>
<organism evidence="2 3">
    <name type="scientific">Levilactobacillus spicheri</name>
    <dbReference type="NCBI Taxonomy" id="216463"/>
    <lineage>
        <taxon>Bacteria</taxon>
        <taxon>Bacillati</taxon>
        <taxon>Bacillota</taxon>
        <taxon>Bacilli</taxon>
        <taxon>Lactobacillales</taxon>
        <taxon>Lactobacillaceae</taxon>
        <taxon>Levilactobacillus</taxon>
    </lineage>
</organism>
<evidence type="ECO:0000256" key="1">
    <source>
        <dbReference type="SAM" id="Phobius"/>
    </source>
</evidence>
<reference evidence="2 3" key="1">
    <citation type="submission" date="2015-03" db="EMBL/GenBank/DDBJ databases">
        <authorList>
            <person name="Zheng J."/>
            <person name="Ganezle M."/>
        </authorList>
    </citation>
    <scope>NUCLEOTIDE SEQUENCE [LARGE SCALE GENOMIC DNA]</scope>
    <source>
        <strain evidence="2 3">LP38</strain>
    </source>
</reference>
<dbReference type="PANTHER" id="PTHR38446:SF1">
    <property type="entry name" value="BLL0914 PROTEIN"/>
    <property type="match status" value="1"/>
</dbReference>
<evidence type="ECO:0000313" key="3">
    <source>
        <dbReference type="Proteomes" id="UP000033491"/>
    </source>
</evidence>
<gene>
    <name evidence="2" type="ORF">VC81_12345</name>
</gene>
<keyword evidence="1" id="KW-1133">Transmembrane helix</keyword>
<dbReference type="Pfam" id="PF06993">
    <property type="entry name" value="DUF1304"/>
    <property type="match status" value="1"/>
</dbReference>
<protein>
    <submittedName>
        <fullName evidence="2">Membrane protein</fullName>
    </submittedName>
</protein>